<dbReference type="GO" id="GO:0006310">
    <property type="term" value="P:DNA recombination"/>
    <property type="evidence" value="ECO:0007669"/>
    <property type="project" value="InterPro"/>
</dbReference>
<name>A0A1V4DDY8_9ENTE</name>
<keyword evidence="5" id="KW-1185">Reference proteome</keyword>
<evidence type="ECO:0000256" key="2">
    <source>
        <dbReference type="SAM" id="Coils"/>
    </source>
</evidence>
<comment type="similarity">
    <text evidence="1">Belongs to the plasmid mobilization pre family.</text>
</comment>
<evidence type="ECO:0008006" key="6">
    <source>
        <dbReference type="Google" id="ProtNLM"/>
    </source>
</evidence>
<proteinExistence type="inferred from homology"/>
<evidence type="ECO:0000313" key="4">
    <source>
        <dbReference type="EMBL" id="OPF86133.1"/>
    </source>
</evidence>
<dbReference type="RefSeq" id="WP_143592812.1">
    <property type="nucleotide sequence ID" value="NZ_MVAB01000002.1"/>
</dbReference>
<evidence type="ECO:0000313" key="3">
    <source>
        <dbReference type="EMBL" id="OPF86118.1"/>
    </source>
</evidence>
<dbReference type="NCBIfam" id="NF041497">
    <property type="entry name" value="MobV"/>
    <property type="match status" value="1"/>
</dbReference>
<dbReference type="GO" id="GO:0003677">
    <property type="term" value="F:DNA binding"/>
    <property type="evidence" value="ECO:0007669"/>
    <property type="project" value="InterPro"/>
</dbReference>
<dbReference type="Proteomes" id="UP000189970">
    <property type="component" value="Unassembled WGS sequence"/>
</dbReference>
<comment type="caution">
    <text evidence="3">The sequence shown here is derived from an EMBL/GenBank/DDBJ whole genome shotgun (WGS) entry which is preliminary data.</text>
</comment>
<dbReference type="Gene3D" id="3.30.930.30">
    <property type="match status" value="1"/>
</dbReference>
<evidence type="ECO:0000313" key="5">
    <source>
        <dbReference type="Proteomes" id="UP000189970"/>
    </source>
</evidence>
<accession>A0A1V4DDY8</accession>
<dbReference type="CDD" id="cd17242">
    <property type="entry name" value="MobM_relaxase"/>
    <property type="match status" value="1"/>
</dbReference>
<reference evidence="3 5" key="1">
    <citation type="submission" date="2017-02" db="EMBL/GenBank/DDBJ databases">
        <title>Vagococcus cremeus sp. nov., isolated from the small intestine of a marten, Martes flavigula.</title>
        <authorList>
            <person name="Tak E.J."/>
            <person name="Bae J.-W."/>
        </authorList>
    </citation>
    <scope>NUCLEOTIDE SEQUENCE [LARGE SCALE GENOMIC DNA]</scope>
    <source>
        <strain evidence="3 5">D7T301</strain>
    </source>
</reference>
<sequence length="429" mass="50731">MAHVEKFTQGSVNGLSIHIERKTTNHSNPDIDSERTYLNYDLCDKEGDMNQRLKNRLAEVYCFNRADVKVMADWIVTLPKSLEQETMSTQKEFFKATVDFLNERYGSQNVLSATVHHDETTPHLHYAFIPVVFDEKKQREKVSAKEVLTRKELSSFHQDLDKYLKQQIPHIYQEGILNNQTIGIDDVKIIKKMAKEIAEKETELSQRKEHINKKIKEVKNIGVSTQNVYDVQDQWTHLTNQFEKTFLGKTIVDTKNLTHLKEFMGGVQKEAELTKKTNYNLNKKVKNLTEKIEKHTFQLEGRDNQINHLKQENRHLKQDLEETQEHTLQVRDNNRVLKSLLKDMGKTDFSMSQVEYEGRIILDKLEHDEKPRDSYECSDWKETLEENKIKRYIPENRLTQWIQQLTTWLKQLITREKQIEQQKSRGMSR</sequence>
<dbReference type="EMBL" id="MVAB01000002">
    <property type="protein sequence ID" value="OPF86118.1"/>
    <property type="molecule type" value="Genomic_DNA"/>
</dbReference>
<dbReference type="Pfam" id="PF01076">
    <property type="entry name" value="Mob_Pre"/>
    <property type="match status" value="1"/>
</dbReference>
<organism evidence="3 5">
    <name type="scientific">Vagococcus martis</name>
    <dbReference type="NCBI Taxonomy" id="1768210"/>
    <lineage>
        <taxon>Bacteria</taxon>
        <taxon>Bacillati</taxon>
        <taxon>Bacillota</taxon>
        <taxon>Bacilli</taxon>
        <taxon>Lactobacillales</taxon>
        <taxon>Enterococcaceae</taxon>
        <taxon>Vagococcus</taxon>
    </lineage>
</organism>
<dbReference type="EMBL" id="MVAB01000002">
    <property type="protein sequence ID" value="OPF86133.1"/>
    <property type="molecule type" value="Genomic_DNA"/>
</dbReference>
<feature type="coiled-coil region" evidence="2">
    <location>
        <begin position="299"/>
        <end position="326"/>
    </location>
</feature>
<gene>
    <name evidence="3" type="ORF">BW731_12120</name>
    <name evidence="4" type="ORF">BW731_12195</name>
</gene>
<dbReference type="AlphaFoldDB" id="A0A1V4DDY8"/>
<protein>
    <recommendedName>
        <fullName evidence="6">Mobilization protein</fullName>
    </recommendedName>
</protein>
<dbReference type="InterPro" id="IPR001668">
    <property type="entry name" value="Mob_Pre"/>
</dbReference>
<evidence type="ECO:0000256" key="1">
    <source>
        <dbReference type="ARBA" id="ARBA00010657"/>
    </source>
</evidence>
<keyword evidence="2" id="KW-0175">Coiled coil</keyword>